<dbReference type="RefSeq" id="WP_225675060.1">
    <property type="nucleotide sequence ID" value="NZ_JAEDAH010000058.1"/>
</dbReference>
<protein>
    <recommendedName>
        <fullName evidence="4">MSHA biogenesis protein MshP</fullName>
    </recommendedName>
</protein>
<accession>A0ABS7ZSP1</accession>
<evidence type="ECO:0000313" key="3">
    <source>
        <dbReference type="Proteomes" id="UP000714380"/>
    </source>
</evidence>
<organism evidence="2 3">
    <name type="scientific">Thalassolituus marinus</name>
    <dbReference type="NCBI Taxonomy" id="671053"/>
    <lineage>
        <taxon>Bacteria</taxon>
        <taxon>Pseudomonadati</taxon>
        <taxon>Pseudomonadota</taxon>
        <taxon>Gammaproteobacteria</taxon>
        <taxon>Oceanospirillales</taxon>
        <taxon>Oceanospirillaceae</taxon>
        <taxon>Thalassolituus</taxon>
    </lineage>
</organism>
<evidence type="ECO:0008006" key="4">
    <source>
        <dbReference type="Google" id="ProtNLM"/>
    </source>
</evidence>
<reference evidence="2 3" key="1">
    <citation type="submission" date="2020-12" db="EMBL/GenBank/DDBJ databases">
        <title>Novel Thalassolituus-related marine hydrocarbonoclastic bacteria mediated algae-derived hydrocarbons mineralization in twilight zone of the northern South China Sea.</title>
        <authorList>
            <person name="Dong C."/>
        </authorList>
    </citation>
    <scope>NUCLEOTIDE SEQUENCE [LARGE SCALE GENOMIC DNA]</scope>
    <source>
        <strain evidence="2 3">IMCC1826</strain>
    </source>
</reference>
<comment type="caution">
    <text evidence="2">The sequence shown here is derived from an EMBL/GenBank/DDBJ whole genome shotgun (WGS) entry which is preliminary data.</text>
</comment>
<dbReference type="EMBL" id="JAEDAH010000058">
    <property type="protein sequence ID" value="MCA6064263.1"/>
    <property type="molecule type" value="Genomic_DNA"/>
</dbReference>
<keyword evidence="1" id="KW-0472">Membrane</keyword>
<keyword evidence="1" id="KW-1133">Transmembrane helix</keyword>
<evidence type="ECO:0000313" key="2">
    <source>
        <dbReference type="EMBL" id="MCA6064263.1"/>
    </source>
</evidence>
<gene>
    <name evidence="2" type="ORF">I9W95_11660</name>
</gene>
<dbReference type="Proteomes" id="UP000714380">
    <property type="component" value="Unassembled WGS sequence"/>
</dbReference>
<evidence type="ECO:0000256" key="1">
    <source>
        <dbReference type="SAM" id="Phobius"/>
    </source>
</evidence>
<keyword evidence="3" id="KW-1185">Reference proteome</keyword>
<sequence>MSPEQGVLRSAGFGLPAAIFVITVLALIIASISALTLRSAESVATVIQSQRAFYSAESGIQLALNLLLPPDGSAGRSCTTSPFYSQSFSVAGLNGCSTSVSCRSVTDGSHTFYFLTSSGSCGNGSEQAQRQLEVMVQ</sequence>
<proteinExistence type="predicted"/>
<keyword evidence="1" id="KW-0812">Transmembrane</keyword>
<feature type="transmembrane region" description="Helical" evidence="1">
    <location>
        <begin position="12"/>
        <end position="37"/>
    </location>
</feature>
<name>A0ABS7ZSP1_9GAMM</name>